<dbReference type="EMBL" id="JARYMX010000001">
    <property type="protein sequence ID" value="KAJ9566907.1"/>
    <property type="molecule type" value="Genomic_DNA"/>
</dbReference>
<dbReference type="PANTHER" id="PTHR37984">
    <property type="entry name" value="PROTEIN CBG26694"/>
    <property type="match status" value="1"/>
</dbReference>
<evidence type="ECO:0000259" key="1">
    <source>
        <dbReference type="PROSITE" id="PS50994"/>
    </source>
</evidence>
<reference evidence="2" key="1">
    <citation type="submission" date="2023-03" db="EMBL/GenBank/DDBJ databases">
        <title>Chromosome-scale reference genome and RAD-based genetic map of yellow starthistle (Centaurea solstitialis) reveal putative structural variation and QTLs associated with invader traits.</title>
        <authorList>
            <person name="Reatini B."/>
            <person name="Cang F.A."/>
            <person name="Jiang Q."/>
            <person name="Mckibben M.T.W."/>
            <person name="Barker M.S."/>
            <person name="Rieseberg L.H."/>
            <person name="Dlugosch K.M."/>
        </authorList>
    </citation>
    <scope>NUCLEOTIDE SEQUENCE</scope>
    <source>
        <strain evidence="2">CAN-66</strain>
        <tissue evidence="2">Leaf</tissue>
    </source>
</reference>
<organism evidence="2 3">
    <name type="scientific">Centaurea solstitialis</name>
    <name type="common">yellow star-thistle</name>
    <dbReference type="NCBI Taxonomy" id="347529"/>
    <lineage>
        <taxon>Eukaryota</taxon>
        <taxon>Viridiplantae</taxon>
        <taxon>Streptophyta</taxon>
        <taxon>Embryophyta</taxon>
        <taxon>Tracheophyta</taxon>
        <taxon>Spermatophyta</taxon>
        <taxon>Magnoliopsida</taxon>
        <taxon>eudicotyledons</taxon>
        <taxon>Gunneridae</taxon>
        <taxon>Pentapetalae</taxon>
        <taxon>asterids</taxon>
        <taxon>campanulids</taxon>
        <taxon>Asterales</taxon>
        <taxon>Asteraceae</taxon>
        <taxon>Carduoideae</taxon>
        <taxon>Cardueae</taxon>
        <taxon>Centaureinae</taxon>
        <taxon>Centaurea</taxon>
    </lineage>
</organism>
<feature type="domain" description="Integrase catalytic" evidence="1">
    <location>
        <begin position="199"/>
        <end position="290"/>
    </location>
</feature>
<proteinExistence type="predicted"/>
<sequence>MKKVDGYCVCGLEVATLLGRRFIVRTDQQSLRKLLEQHVIDLQYQKWVVKLLGYEFDIVYKLGKHNLAAGALSRKDVECGVMGGPQWRQWDVVRNEVSNDIVFGKIMTGLTKGLEEYKGFELRQQLLWYKDRLVLPKSSASILEEFHRSSMGGHLGMERTFQKVAAKLFWPGMRSDIKEFVRNCEVCQRNKVLGGSSAGLLQPILLTLKVWDEITMDFIDGLPKSKGCSVIMVFVDRLSKYAHFAPLKHPFDATIVADVFVKEVVKLHGIPQVIISDQDKVITMLTFKVLYGLEPPTISKYEEGSTRDQSVEEMLRERNVFIDELQIQLMKAQQRMKDQANKHRVDREFKVGELVFLKLQPIIKNRCILG</sequence>
<dbReference type="Pfam" id="PF17921">
    <property type="entry name" value="Integrase_H2C2"/>
    <property type="match status" value="1"/>
</dbReference>
<accession>A0AA38UB91</accession>
<dbReference type="InterPro" id="IPR036397">
    <property type="entry name" value="RNaseH_sf"/>
</dbReference>
<dbReference type="GO" id="GO:0015074">
    <property type="term" value="P:DNA integration"/>
    <property type="evidence" value="ECO:0007669"/>
    <property type="project" value="InterPro"/>
</dbReference>
<dbReference type="InterPro" id="IPR041588">
    <property type="entry name" value="Integrase_H2C2"/>
</dbReference>
<dbReference type="Gene3D" id="1.10.340.70">
    <property type="match status" value="1"/>
</dbReference>
<dbReference type="Gene3D" id="3.30.420.10">
    <property type="entry name" value="Ribonuclease H-like superfamily/Ribonuclease H"/>
    <property type="match status" value="1"/>
</dbReference>
<dbReference type="AlphaFoldDB" id="A0AA38UB91"/>
<dbReference type="InterPro" id="IPR050951">
    <property type="entry name" value="Retrovirus_Pol_polyprotein"/>
</dbReference>
<dbReference type="PANTHER" id="PTHR37984:SF5">
    <property type="entry name" value="PROTEIN NYNRIN-LIKE"/>
    <property type="match status" value="1"/>
</dbReference>
<dbReference type="Proteomes" id="UP001172457">
    <property type="component" value="Chromosome 1"/>
</dbReference>
<comment type="caution">
    <text evidence="2">The sequence shown here is derived from an EMBL/GenBank/DDBJ whole genome shotgun (WGS) entry which is preliminary data.</text>
</comment>
<name>A0AA38UB91_9ASTR</name>
<dbReference type="GO" id="GO:0003676">
    <property type="term" value="F:nucleic acid binding"/>
    <property type="evidence" value="ECO:0007669"/>
    <property type="project" value="InterPro"/>
</dbReference>
<dbReference type="InterPro" id="IPR012337">
    <property type="entry name" value="RNaseH-like_sf"/>
</dbReference>
<dbReference type="InterPro" id="IPR001584">
    <property type="entry name" value="Integrase_cat-core"/>
</dbReference>
<keyword evidence="3" id="KW-1185">Reference proteome</keyword>
<dbReference type="SUPFAM" id="SSF53098">
    <property type="entry name" value="Ribonuclease H-like"/>
    <property type="match status" value="1"/>
</dbReference>
<evidence type="ECO:0000313" key="2">
    <source>
        <dbReference type="EMBL" id="KAJ9566907.1"/>
    </source>
</evidence>
<protein>
    <recommendedName>
        <fullName evidence="1">Integrase catalytic domain-containing protein</fullName>
    </recommendedName>
</protein>
<evidence type="ECO:0000313" key="3">
    <source>
        <dbReference type="Proteomes" id="UP001172457"/>
    </source>
</evidence>
<dbReference type="FunFam" id="1.10.340.70:FF:000001">
    <property type="entry name" value="Retrovirus-related Pol polyprotein from transposon gypsy-like Protein"/>
    <property type="match status" value="1"/>
</dbReference>
<gene>
    <name evidence="2" type="ORF">OSB04_002873</name>
</gene>
<dbReference type="PROSITE" id="PS50994">
    <property type="entry name" value="INTEGRASE"/>
    <property type="match status" value="1"/>
</dbReference>